<dbReference type="Pfam" id="PF01636">
    <property type="entry name" value="APH"/>
    <property type="match status" value="1"/>
</dbReference>
<accession>A0A8J3KMD7</accession>
<dbReference type="EMBL" id="BONI01000002">
    <property type="protein sequence ID" value="GIG03665.1"/>
    <property type="molecule type" value="Genomic_DNA"/>
</dbReference>
<keyword evidence="3" id="KW-1185">Reference proteome</keyword>
<sequence>MLGRFELLGWHDGHLATKTMRVRTHDHGEVIIKIHRSMTAHEQEVHAYRTWTPALADRTPRLLATCETPPAMAVTAVTGSPLTELRLTAQQEQDAFAQAGALLRDLHTASASKHDPRFGTYLAERGTYWLANTTASLTPQQRAQMQTKLTQLASLDIPALTPCHLDFMPRNLMLGRDGILRLIDFEHARYDLAARDLVRITTRVLKQRPDLQNALHSTYGQLTALDEHVIDLCSVIDIASLHAPTRRLP</sequence>
<proteinExistence type="predicted"/>
<evidence type="ECO:0000313" key="2">
    <source>
        <dbReference type="EMBL" id="GIG03665.1"/>
    </source>
</evidence>
<dbReference type="Gene3D" id="3.90.1200.10">
    <property type="match status" value="1"/>
</dbReference>
<reference evidence="2 3" key="1">
    <citation type="submission" date="2021-01" db="EMBL/GenBank/DDBJ databases">
        <title>Whole genome shotgun sequence of Catellatospora coxensis NBRC 107359.</title>
        <authorList>
            <person name="Komaki H."/>
            <person name="Tamura T."/>
        </authorList>
    </citation>
    <scope>NUCLEOTIDE SEQUENCE [LARGE SCALE GENOMIC DNA]</scope>
    <source>
        <strain evidence="2 3">NBRC 107359</strain>
    </source>
</reference>
<name>A0A8J3KMD7_9ACTN</name>
<comment type="caution">
    <text evidence="2">The sequence shown here is derived from an EMBL/GenBank/DDBJ whole genome shotgun (WGS) entry which is preliminary data.</text>
</comment>
<gene>
    <name evidence="2" type="ORF">Cco03nite_03650</name>
</gene>
<evidence type="ECO:0000313" key="3">
    <source>
        <dbReference type="Proteomes" id="UP000630887"/>
    </source>
</evidence>
<dbReference type="SUPFAM" id="SSF56112">
    <property type="entry name" value="Protein kinase-like (PK-like)"/>
    <property type="match status" value="1"/>
</dbReference>
<feature type="domain" description="Aminoglycoside phosphotransferase" evidence="1">
    <location>
        <begin position="20"/>
        <end position="216"/>
    </location>
</feature>
<dbReference type="InterPro" id="IPR002575">
    <property type="entry name" value="Aminoglycoside_PTrfase"/>
</dbReference>
<protein>
    <recommendedName>
        <fullName evidence="1">Aminoglycoside phosphotransferase domain-containing protein</fullName>
    </recommendedName>
</protein>
<dbReference type="AlphaFoldDB" id="A0A8J3KMD7"/>
<dbReference type="Proteomes" id="UP000630887">
    <property type="component" value="Unassembled WGS sequence"/>
</dbReference>
<dbReference type="InterPro" id="IPR011009">
    <property type="entry name" value="Kinase-like_dom_sf"/>
</dbReference>
<organism evidence="2 3">
    <name type="scientific">Catellatospora coxensis</name>
    <dbReference type="NCBI Taxonomy" id="310354"/>
    <lineage>
        <taxon>Bacteria</taxon>
        <taxon>Bacillati</taxon>
        <taxon>Actinomycetota</taxon>
        <taxon>Actinomycetes</taxon>
        <taxon>Micromonosporales</taxon>
        <taxon>Micromonosporaceae</taxon>
        <taxon>Catellatospora</taxon>
    </lineage>
</organism>
<evidence type="ECO:0000259" key="1">
    <source>
        <dbReference type="Pfam" id="PF01636"/>
    </source>
</evidence>